<keyword evidence="1 2" id="KW-0238">DNA-binding</keyword>
<sequence length="203" mass="24095">MKKDITQKALTYFLQYGFKSFTMDDLANSLGISKKTLYEQFASKNDLVEAALDYALEMTCHQVDKFVSGKGSVIENVFRNQKEVENLFNLSSSKPIWELKKYFPKTYERMDIEFTKSDALFIDKLLEKGWEEELFRKDINVSFFKVFYSSVQRLRTFSDTFDDKEFPFWDTIYTIMEYFFRIIVNEKGLQELEKTLKEVKASD</sequence>
<dbReference type="InterPro" id="IPR009057">
    <property type="entry name" value="Homeodomain-like_sf"/>
</dbReference>
<dbReference type="Gene3D" id="1.10.357.10">
    <property type="entry name" value="Tetracycline Repressor, domain 2"/>
    <property type="match status" value="1"/>
</dbReference>
<evidence type="ECO:0000313" key="4">
    <source>
        <dbReference type="EMBL" id="MEB3074091.1"/>
    </source>
</evidence>
<dbReference type="InterPro" id="IPR001647">
    <property type="entry name" value="HTH_TetR"/>
</dbReference>
<name>A0ABU5Z9F7_9FLAO</name>
<comment type="caution">
    <text evidence="4">The sequence shown here is derived from an EMBL/GenBank/DDBJ whole genome shotgun (WGS) entry which is preliminary data.</text>
</comment>
<evidence type="ECO:0000259" key="3">
    <source>
        <dbReference type="PROSITE" id="PS50977"/>
    </source>
</evidence>
<evidence type="ECO:0000313" key="5">
    <source>
        <dbReference type="Proteomes" id="UP001311730"/>
    </source>
</evidence>
<protein>
    <submittedName>
        <fullName evidence="4">TetR/AcrR family transcriptional regulator</fullName>
    </submittedName>
</protein>
<accession>A0ABU5Z9F7</accession>
<dbReference type="Pfam" id="PF00440">
    <property type="entry name" value="TetR_N"/>
    <property type="match status" value="1"/>
</dbReference>
<feature type="domain" description="HTH tetR-type" evidence="3">
    <location>
        <begin position="1"/>
        <end position="59"/>
    </location>
</feature>
<dbReference type="PRINTS" id="PR00455">
    <property type="entry name" value="HTHTETR"/>
</dbReference>
<reference evidence="4 5" key="1">
    <citation type="submission" date="2023-12" db="EMBL/GenBank/DDBJ databases">
        <title>Genomic sequences of Capnocytophaga and Parvimonas strains.</title>
        <authorList>
            <person name="Watt R.M."/>
            <person name="Wang M."/>
            <person name="Yang T."/>
            <person name="Tong W.M."/>
        </authorList>
    </citation>
    <scope>NUCLEOTIDE SEQUENCE [LARGE SCALE GENOMIC DNA]</scope>
    <source>
        <strain evidence="4 5">CCUG 13096</strain>
    </source>
</reference>
<dbReference type="RefSeq" id="WP_323982556.1">
    <property type="nucleotide sequence ID" value="NZ_JAYKBW010000002.1"/>
</dbReference>
<gene>
    <name evidence="4" type="ORF">VJJ08_02105</name>
</gene>
<evidence type="ECO:0000256" key="1">
    <source>
        <dbReference type="ARBA" id="ARBA00023125"/>
    </source>
</evidence>
<dbReference type="EMBL" id="JAYKBW010000002">
    <property type="protein sequence ID" value="MEB3074091.1"/>
    <property type="molecule type" value="Genomic_DNA"/>
</dbReference>
<keyword evidence="5" id="KW-1185">Reference proteome</keyword>
<dbReference type="PROSITE" id="PS50977">
    <property type="entry name" value="HTH_TETR_2"/>
    <property type="match status" value="1"/>
</dbReference>
<proteinExistence type="predicted"/>
<evidence type="ECO:0000256" key="2">
    <source>
        <dbReference type="PROSITE-ProRule" id="PRU00335"/>
    </source>
</evidence>
<dbReference type="SUPFAM" id="SSF46689">
    <property type="entry name" value="Homeodomain-like"/>
    <property type="match status" value="1"/>
</dbReference>
<feature type="DNA-binding region" description="H-T-H motif" evidence="2">
    <location>
        <begin position="22"/>
        <end position="41"/>
    </location>
</feature>
<dbReference type="Proteomes" id="UP001311730">
    <property type="component" value="Unassembled WGS sequence"/>
</dbReference>
<organism evidence="4 5">
    <name type="scientific">Capnocytophaga gingivalis</name>
    <dbReference type="NCBI Taxonomy" id="1017"/>
    <lineage>
        <taxon>Bacteria</taxon>
        <taxon>Pseudomonadati</taxon>
        <taxon>Bacteroidota</taxon>
        <taxon>Flavobacteriia</taxon>
        <taxon>Flavobacteriales</taxon>
        <taxon>Flavobacteriaceae</taxon>
        <taxon>Capnocytophaga</taxon>
    </lineage>
</organism>